<dbReference type="Proteomes" id="UP000277577">
    <property type="component" value="Chromosome"/>
</dbReference>
<reference evidence="5 7" key="2">
    <citation type="submission" date="2018-12" db="EMBL/GenBank/DDBJ databases">
        <authorList>
            <consortium name="Pathogen Informatics"/>
        </authorList>
    </citation>
    <scope>NUCLEOTIDE SEQUENCE [LARGE SCALE GENOMIC DNA]</scope>
    <source>
        <strain evidence="5 7">NCTC11976</strain>
    </source>
</reference>
<evidence type="ECO:0000313" key="7">
    <source>
        <dbReference type="Proteomes" id="UP000277577"/>
    </source>
</evidence>
<dbReference type="OrthoDB" id="9816061at2"/>
<keyword evidence="3" id="KW-0732">Signal</keyword>
<dbReference type="PANTHER" id="PTHR38439:SF3">
    <property type="entry name" value="COPPER-RESISTANT CUPROPROTEIN COPI"/>
    <property type="match status" value="1"/>
</dbReference>
<accession>A0A0W0S7B7</accession>
<dbReference type="Proteomes" id="UP000054921">
    <property type="component" value="Unassembled WGS sequence"/>
</dbReference>
<gene>
    <name evidence="4" type="ORF">Lche_0841</name>
    <name evidence="5" type="ORF">NCTC11976_01481</name>
</gene>
<organism evidence="4 6">
    <name type="scientific">Legionella cherrii</name>
    <dbReference type="NCBI Taxonomy" id="28084"/>
    <lineage>
        <taxon>Bacteria</taxon>
        <taxon>Pseudomonadati</taxon>
        <taxon>Pseudomonadota</taxon>
        <taxon>Gammaproteobacteria</taxon>
        <taxon>Legionellales</taxon>
        <taxon>Legionellaceae</taxon>
        <taxon>Legionella</taxon>
    </lineage>
</organism>
<dbReference type="GO" id="GO:0046872">
    <property type="term" value="F:metal ion binding"/>
    <property type="evidence" value="ECO:0007669"/>
    <property type="project" value="UniProtKB-KW"/>
</dbReference>
<evidence type="ECO:0000313" key="6">
    <source>
        <dbReference type="Proteomes" id="UP000054921"/>
    </source>
</evidence>
<dbReference type="PANTHER" id="PTHR38439">
    <property type="entry name" value="AURACYANIN-B"/>
    <property type="match status" value="1"/>
</dbReference>
<feature type="signal peptide" evidence="3">
    <location>
        <begin position="1"/>
        <end position="25"/>
    </location>
</feature>
<reference evidence="4 6" key="1">
    <citation type="submission" date="2015-11" db="EMBL/GenBank/DDBJ databases">
        <title>Genomic analysis of 38 Legionella species identifies large and diverse effector repertoires.</title>
        <authorList>
            <person name="Burstein D."/>
            <person name="Amaro F."/>
            <person name="Zusman T."/>
            <person name="Lifshitz Z."/>
            <person name="Cohen O."/>
            <person name="Gilbert J.A."/>
            <person name="Pupko T."/>
            <person name="Shuman H.A."/>
            <person name="Segal G."/>
        </authorList>
    </citation>
    <scope>NUCLEOTIDE SEQUENCE [LARGE SCALE GENOMIC DNA]</scope>
    <source>
        <strain evidence="4 6">ORW</strain>
    </source>
</reference>
<dbReference type="STRING" id="28084.Lche_0841"/>
<feature type="chain" id="PRO_5006911668" evidence="3">
    <location>
        <begin position="26"/>
        <end position="159"/>
    </location>
</feature>
<dbReference type="EMBL" id="LR134173">
    <property type="protein sequence ID" value="VEB35681.1"/>
    <property type="molecule type" value="Genomic_DNA"/>
</dbReference>
<evidence type="ECO:0000256" key="2">
    <source>
        <dbReference type="ARBA" id="ARBA00023008"/>
    </source>
</evidence>
<evidence type="ECO:0000313" key="5">
    <source>
        <dbReference type="EMBL" id="VEB35681.1"/>
    </source>
</evidence>
<dbReference type="InterPro" id="IPR050845">
    <property type="entry name" value="Cu-binding_ET"/>
</dbReference>
<name>A0A0W0S7B7_9GAMM</name>
<dbReference type="PATRIC" id="fig|28084.5.peg.907"/>
<dbReference type="EMBL" id="LNXW01000013">
    <property type="protein sequence ID" value="KTC78821.1"/>
    <property type="molecule type" value="Genomic_DNA"/>
</dbReference>
<dbReference type="AlphaFoldDB" id="A0A0W0S7B7"/>
<protein>
    <submittedName>
        <fullName evidence="5">Uncharacterized copper-binding protein</fullName>
    </submittedName>
</protein>
<evidence type="ECO:0000256" key="3">
    <source>
        <dbReference type="SAM" id="SignalP"/>
    </source>
</evidence>
<keyword evidence="2" id="KW-0186">Copper</keyword>
<sequence>MIRTLPGTIILTLLCSGILSKPAFAHAHHETSSVGSPGNAAKATKTIQVTASDDMRFNFSQKLNLHDGDMVTFKVTNIGKVPHEFSIGDEKEQKAHQEMMRAMPGMVHEDGNTITINPGETKTLTWKFKSNPKHDVVFACNIPGHFEAGMYQKATIAKP</sequence>
<dbReference type="Gene3D" id="2.60.40.420">
    <property type="entry name" value="Cupredoxins - blue copper proteins"/>
    <property type="match status" value="1"/>
</dbReference>
<keyword evidence="1" id="KW-0479">Metal-binding</keyword>
<keyword evidence="7" id="KW-1185">Reference proteome</keyword>
<proteinExistence type="predicted"/>
<evidence type="ECO:0000256" key="1">
    <source>
        <dbReference type="ARBA" id="ARBA00022723"/>
    </source>
</evidence>
<dbReference type="RefSeq" id="WP_028382367.1">
    <property type="nucleotide sequence ID" value="NZ_CAAAIT010000002.1"/>
</dbReference>
<dbReference type="SUPFAM" id="SSF49503">
    <property type="entry name" value="Cupredoxins"/>
    <property type="match status" value="1"/>
</dbReference>
<dbReference type="InterPro" id="IPR008972">
    <property type="entry name" value="Cupredoxin"/>
</dbReference>
<evidence type="ECO:0000313" key="4">
    <source>
        <dbReference type="EMBL" id="KTC78821.1"/>
    </source>
</evidence>